<dbReference type="EMBL" id="CP030145">
    <property type="protein sequence ID" value="AXR66276.1"/>
    <property type="molecule type" value="Genomic_DNA"/>
</dbReference>
<evidence type="ECO:0008006" key="4">
    <source>
        <dbReference type="Google" id="ProtNLM"/>
    </source>
</evidence>
<dbReference type="Proteomes" id="UP000258889">
    <property type="component" value="Chromosome ii"/>
</dbReference>
<accession>A0ABM6YEC9</accession>
<organism evidence="2 3">
    <name type="scientific">Leptospira mayottensis</name>
    <dbReference type="NCBI Taxonomy" id="1137606"/>
    <lineage>
        <taxon>Bacteria</taxon>
        <taxon>Pseudomonadati</taxon>
        <taxon>Spirochaetota</taxon>
        <taxon>Spirochaetia</taxon>
        <taxon>Leptospirales</taxon>
        <taxon>Leptospiraceae</taxon>
        <taxon>Leptospira</taxon>
    </lineage>
</organism>
<protein>
    <recommendedName>
        <fullName evidence="4">N-acetyltransferase domain-containing protein</fullName>
    </recommendedName>
</protein>
<sequence length="484" mass="55169">MKALLLSIHREHAERIYSGKKKAELRKSFPKDYSGFVFLYETSPISGITGGFFTVGGELSEIKEIAKKSKEVGIEKPRIEAYFAGKSKGWSIPVLFPVKFKKNISLLELQNINHSFAPPQAFIYLNYGDPVFEYLKEVLNNLFENTFNSKIVLEKDVLSYSKVIIDEVSNSYEDINQDFLNQQLGNDESLENAFTTVGKKILQSYYGSHPIGFTILTEKVNRTIKTGPTILYKHFRGIGFSNFLRSEILEFCKKKGFRAIFCTCPDNNIPLINSLIRNGYGIRAILRGHLKNDRNELVFAKELKVRKPQTIEKEVKTVNERFKFTKIKKGNKQIDSALNLVGEKIEEWYFPASPNLSKSLLNSLVNDVDSDSLYSSKPRMLFYVYDIRKLDKAVLICTSKRSKMLKINLISNSSSAPFLDFSIKSLLKEIEYRRYYCTLPTTKESAIKVLLLNGFEIEGVLPDPFGQGVDHFCFGLNQDVNGSN</sequence>
<proteinExistence type="predicted"/>
<name>A0ABM6YEC9_9LEPT</name>
<dbReference type="RefSeq" id="WP_051019824.1">
    <property type="nucleotide sequence ID" value="NZ_CP030145.1"/>
</dbReference>
<dbReference type="EMBL" id="CP030145">
    <property type="protein sequence ID" value="AXR66518.1"/>
    <property type="molecule type" value="Genomic_DNA"/>
</dbReference>
<gene>
    <name evidence="1" type="ORF">DQM28_18760</name>
    <name evidence="2" type="ORF">DQM28_20250</name>
</gene>
<reference evidence="2 3" key="2">
    <citation type="submission" date="2018-09" db="EMBL/GenBank/DDBJ databases">
        <title>Complete Genome sequences of three Leptospira mayottensis isolates obtained from Tenrecid mammals endemic to the Malagasy region.</title>
        <authorList>
            <person name="Cordonin C."/>
            <person name="Toty C."/>
        </authorList>
    </citation>
    <scope>NUCLEOTIDE SEQUENCE [LARGE SCALE GENOMIC DNA]</scope>
    <source>
        <strain evidence="2 3">MDI222</strain>
    </source>
</reference>
<dbReference type="InterPro" id="IPR015947">
    <property type="entry name" value="PUA-like_sf"/>
</dbReference>
<evidence type="ECO:0000313" key="1">
    <source>
        <dbReference type="EMBL" id="AXR66276.1"/>
    </source>
</evidence>
<evidence type="ECO:0000313" key="3">
    <source>
        <dbReference type="Proteomes" id="UP000258889"/>
    </source>
</evidence>
<keyword evidence="3" id="KW-1185">Reference proteome</keyword>
<dbReference type="InterPro" id="IPR016181">
    <property type="entry name" value="Acyl_CoA_acyltransferase"/>
</dbReference>
<dbReference type="Gene3D" id="3.40.630.30">
    <property type="match status" value="1"/>
</dbReference>
<reference evidence="2 3" key="1">
    <citation type="submission" date="2018-06" db="EMBL/GenBank/DDBJ databases">
        <authorList>
            <person name="Tortosa P."/>
        </authorList>
    </citation>
    <scope>NUCLEOTIDE SEQUENCE</scope>
    <source>
        <strain evidence="2 3">MDI222</strain>
    </source>
</reference>
<dbReference type="SUPFAM" id="SSF55729">
    <property type="entry name" value="Acyl-CoA N-acyltransferases (Nat)"/>
    <property type="match status" value="1"/>
</dbReference>
<dbReference type="SUPFAM" id="SSF88697">
    <property type="entry name" value="PUA domain-like"/>
    <property type="match status" value="1"/>
</dbReference>
<evidence type="ECO:0000313" key="2">
    <source>
        <dbReference type="EMBL" id="AXR66518.1"/>
    </source>
</evidence>